<evidence type="ECO:0000256" key="5">
    <source>
        <dbReference type="ARBA" id="ARBA00023242"/>
    </source>
</evidence>
<feature type="domain" description="WRKY" evidence="7">
    <location>
        <begin position="157"/>
        <end position="214"/>
    </location>
</feature>
<dbReference type="PROSITE" id="PS50811">
    <property type="entry name" value="WRKY"/>
    <property type="match status" value="1"/>
</dbReference>
<dbReference type="InterPro" id="IPR036576">
    <property type="entry name" value="WRKY_dom_sf"/>
</dbReference>
<keyword evidence="3" id="KW-0238">DNA-binding</keyword>
<evidence type="ECO:0000256" key="2">
    <source>
        <dbReference type="ARBA" id="ARBA00023015"/>
    </source>
</evidence>
<dbReference type="GO" id="GO:0005634">
    <property type="term" value="C:nucleus"/>
    <property type="evidence" value="ECO:0007669"/>
    <property type="project" value="UniProtKB-SubCell"/>
</dbReference>
<keyword evidence="5" id="KW-0539">Nucleus</keyword>
<sequence length="373" mass="41024">MDETIATILYGCKLGKEVEANLPNWANQPAIILSKTEEIIEVFNNVRERLMSHHHQQQVVQEWLSSSAATSHQALELFHAAENMLDHRVPAAFAVHGMPPGSDQMGLQQQVMDASHDSSRGAAASSTQRQRRRTGDTDRRTVRLAAPRMGNLELPPEDGYTWRKYGQKEILGSRFPRAYYRCTHQKLYHCPAKKQVQRLDDHPYVFEVTYRSQHTCYMSAIAPTVLAPSVEEINHQATTTPPPAPLLLPPPTSASLSGHWLSMDIKQQGEAGTSTTTPFDMQRDFGHGTGGSLASICNVMTGGGGGAGPSGGGYGREVDHYQPVVDMADAMFNSGSSNCMNGLLHSGIWYADEGIARRREPVVRDPFRGSLTT</sequence>
<keyword evidence="9" id="KW-1185">Reference proteome</keyword>
<keyword evidence="2" id="KW-0805">Transcription regulation</keyword>
<dbReference type="SUPFAM" id="SSF118290">
    <property type="entry name" value="WRKY DNA-binding domain"/>
    <property type="match status" value="1"/>
</dbReference>
<evidence type="ECO:0000256" key="4">
    <source>
        <dbReference type="ARBA" id="ARBA00023163"/>
    </source>
</evidence>
<organism evidence="8 9">
    <name type="scientific">Anisodus tanguticus</name>
    <dbReference type="NCBI Taxonomy" id="243964"/>
    <lineage>
        <taxon>Eukaryota</taxon>
        <taxon>Viridiplantae</taxon>
        <taxon>Streptophyta</taxon>
        <taxon>Embryophyta</taxon>
        <taxon>Tracheophyta</taxon>
        <taxon>Spermatophyta</taxon>
        <taxon>Magnoliopsida</taxon>
        <taxon>eudicotyledons</taxon>
        <taxon>Gunneridae</taxon>
        <taxon>Pentapetalae</taxon>
        <taxon>asterids</taxon>
        <taxon>lamiids</taxon>
        <taxon>Solanales</taxon>
        <taxon>Solanaceae</taxon>
        <taxon>Solanoideae</taxon>
        <taxon>Hyoscyameae</taxon>
        <taxon>Anisodus</taxon>
    </lineage>
</organism>
<dbReference type="PANTHER" id="PTHR31282">
    <property type="entry name" value="WRKY TRANSCRIPTION FACTOR 21-RELATED"/>
    <property type="match status" value="1"/>
</dbReference>
<accession>A0AAE1RHR3</accession>
<dbReference type="AlphaFoldDB" id="A0AAE1RHR3"/>
<comment type="caution">
    <text evidence="8">The sequence shown here is derived from an EMBL/GenBank/DDBJ whole genome shotgun (WGS) entry which is preliminary data.</text>
</comment>
<dbReference type="SMART" id="SM00774">
    <property type="entry name" value="WRKY"/>
    <property type="match status" value="1"/>
</dbReference>
<feature type="region of interest" description="Disordered" evidence="6">
    <location>
        <begin position="100"/>
        <end position="138"/>
    </location>
</feature>
<evidence type="ECO:0000256" key="1">
    <source>
        <dbReference type="ARBA" id="ARBA00004123"/>
    </source>
</evidence>
<keyword evidence="4" id="KW-0804">Transcription</keyword>
<evidence type="ECO:0000313" key="9">
    <source>
        <dbReference type="Proteomes" id="UP001291623"/>
    </source>
</evidence>
<dbReference type="GO" id="GO:0003700">
    <property type="term" value="F:DNA-binding transcription factor activity"/>
    <property type="evidence" value="ECO:0007669"/>
    <property type="project" value="InterPro"/>
</dbReference>
<comment type="subcellular location">
    <subcellularLocation>
        <location evidence="1">Nucleus</location>
    </subcellularLocation>
</comment>
<evidence type="ECO:0000256" key="3">
    <source>
        <dbReference type="ARBA" id="ARBA00023125"/>
    </source>
</evidence>
<proteinExistence type="predicted"/>
<evidence type="ECO:0000313" key="8">
    <source>
        <dbReference type="EMBL" id="KAK4351228.1"/>
    </source>
</evidence>
<evidence type="ECO:0000259" key="7">
    <source>
        <dbReference type="PROSITE" id="PS50811"/>
    </source>
</evidence>
<dbReference type="EMBL" id="JAVYJV010000016">
    <property type="protein sequence ID" value="KAK4351228.1"/>
    <property type="molecule type" value="Genomic_DNA"/>
</dbReference>
<evidence type="ECO:0000256" key="6">
    <source>
        <dbReference type="SAM" id="MobiDB-lite"/>
    </source>
</evidence>
<dbReference type="InterPro" id="IPR003657">
    <property type="entry name" value="WRKY_dom"/>
</dbReference>
<dbReference type="Proteomes" id="UP001291623">
    <property type="component" value="Unassembled WGS sequence"/>
</dbReference>
<gene>
    <name evidence="8" type="ORF">RND71_030541</name>
</gene>
<dbReference type="GO" id="GO:0043565">
    <property type="term" value="F:sequence-specific DNA binding"/>
    <property type="evidence" value="ECO:0007669"/>
    <property type="project" value="InterPro"/>
</dbReference>
<dbReference type="Gene3D" id="2.20.25.80">
    <property type="entry name" value="WRKY domain"/>
    <property type="match status" value="1"/>
</dbReference>
<dbReference type="Pfam" id="PF03106">
    <property type="entry name" value="WRKY"/>
    <property type="match status" value="1"/>
</dbReference>
<name>A0AAE1RHR3_9SOLA</name>
<dbReference type="InterPro" id="IPR044810">
    <property type="entry name" value="WRKY_plant"/>
</dbReference>
<reference evidence="8" key="1">
    <citation type="submission" date="2023-12" db="EMBL/GenBank/DDBJ databases">
        <title>Genome assembly of Anisodus tanguticus.</title>
        <authorList>
            <person name="Wang Y.-J."/>
        </authorList>
    </citation>
    <scope>NUCLEOTIDE SEQUENCE</scope>
    <source>
        <strain evidence="8">KB-2021</strain>
        <tissue evidence="8">Leaf</tissue>
    </source>
</reference>
<protein>
    <recommendedName>
        <fullName evidence="7">WRKY domain-containing protein</fullName>
    </recommendedName>
</protein>